<evidence type="ECO:0000256" key="1">
    <source>
        <dbReference type="SAM" id="MobiDB-lite"/>
    </source>
</evidence>
<evidence type="ECO:0000313" key="2">
    <source>
        <dbReference type="EMBL" id="RDX00795.1"/>
    </source>
</evidence>
<proteinExistence type="predicted"/>
<keyword evidence="3" id="KW-1185">Reference proteome</keyword>
<feature type="compositionally biased region" description="Basic and acidic residues" evidence="1">
    <location>
        <begin position="57"/>
        <end position="76"/>
    </location>
</feature>
<gene>
    <name evidence="2" type="ORF">UR08_07380</name>
</gene>
<dbReference type="RefSeq" id="WP_115753037.1">
    <property type="nucleotide sequence ID" value="NZ_LARY01000002.1"/>
</dbReference>
<organism evidence="2 3">
    <name type="scientific">Listeria kieliensis</name>
    <dbReference type="NCBI Taxonomy" id="1621700"/>
    <lineage>
        <taxon>Bacteria</taxon>
        <taxon>Bacillati</taxon>
        <taxon>Bacillota</taxon>
        <taxon>Bacilli</taxon>
        <taxon>Bacillales</taxon>
        <taxon>Listeriaceae</taxon>
        <taxon>Listeria</taxon>
    </lineage>
</organism>
<accession>A0A3D8TPS3</accession>
<reference evidence="3" key="1">
    <citation type="submission" date="2015-04" db="EMBL/GenBank/DDBJ databases">
        <authorList>
            <person name="Schardt J."/>
            <person name="Mueller-Herbst S."/>
            <person name="Scherer S."/>
            <person name="Huptas C."/>
        </authorList>
    </citation>
    <scope>NUCLEOTIDE SEQUENCE [LARGE SCALE GENOMIC DNA]</scope>
    <source>
        <strain evidence="3">Kiel-L1</strain>
    </source>
</reference>
<feature type="region of interest" description="Disordered" evidence="1">
    <location>
        <begin position="57"/>
        <end position="84"/>
    </location>
</feature>
<dbReference type="Proteomes" id="UP000257055">
    <property type="component" value="Unassembled WGS sequence"/>
</dbReference>
<sequence>MNKSHQVFPDEELIELEKEVKSLLSDFEEEKKKSKKLQDENYQLKDQLGSMKKLEQDYQEMKEKYQSAMKERESPDQSKPQLRAVKSDETIVDSGAANLSKDSLAEILVEAQTTADRIIRKAEKKAEDILMNKQEEFKVIGQQAEQYQKKMIQMKQITDHLLGSWIDQLDDIIEELK</sequence>
<protein>
    <submittedName>
        <fullName evidence="2">Uncharacterized protein</fullName>
    </submittedName>
</protein>
<comment type="caution">
    <text evidence="2">The sequence shown here is derived from an EMBL/GenBank/DDBJ whole genome shotgun (WGS) entry which is preliminary data.</text>
</comment>
<dbReference type="AlphaFoldDB" id="A0A3D8TPS3"/>
<evidence type="ECO:0000313" key="3">
    <source>
        <dbReference type="Proteomes" id="UP000257055"/>
    </source>
</evidence>
<dbReference type="EMBL" id="LARY01000002">
    <property type="protein sequence ID" value="RDX00795.1"/>
    <property type="molecule type" value="Genomic_DNA"/>
</dbReference>
<name>A0A3D8TPS3_9LIST</name>